<accession>A0A914R0I4</accession>
<feature type="coiled-coil region" evidence="1">
    <location>
        <begin position="1835"/>
        <end position="1862"/>
    </location>
</feature>
<feature type="compositionally biased region" description="Basic and acidic residues" evidence="2">
    <location>
        <begin position="3594"/>
        <end position="3607"/>
    </location>
</feature>
<feature type="coiled-coil region" evidence="1">
    <location>
        <begin position="2539"/>
        <end position="2566"/>
    </location>
</feature>
<feature type="region of interest" description="Disordered" evidence="2">
    <location>
        <begin position="408"/>
        <end position="455"/>
    </location>
</feature>
<dbReference type="WBParaSite" id="PDA_v2.g7928.t1">
    <property type="protein sequence ID" value="PDA_v2.g7928.t1"/>
    <property type="gene ID" value="PDA_v2.g7928"/>
</dbReference>
<proteinExistence type="predicted"/>
<evidence type="ECO:0000313" key="3">
    <source>
        <dbReference type="Proteomes" id="UP000887578"/>
    </source>
</evidence>
<feature type="region of interest" description="Disordered" evidence="2">
    <location>
        <begin position="793"/>
        <end position="813"/>
    </location>
</feature>
<feature type="compositionally biased region" description="Basic and acidic residues" evidence="2">
    <location>
        <begin position="445"/>
        <end position="455"/>
    </location>
</feature>
<feature type="coiled-coil region" evidence="1">
    <location>
        <begin position="3240"/>
        <end position="3267"/>
    </location>
</feature>
<evidence type="ECO:0000313" key="4">
    <source>
        <dbReference type="WBParaSite" id="PDA_v2.g7928.t1"/>
    </source>
</evidence>
<feature type="compositionally biased region" description="Polar residues" evidence="2">
    <location>
        <begin position="3032"/>
        <end position="3048"/>
    </location>
</feature>
<feature type="compositionally biased region" description="Basic and acidic residues" evidence="2">
    <location>
        <begin position="3273"/>
        <end position="3286"/>
    </location>
</feature>
<evidence type="ECO:0000256" key="2">
    <source>
        <dbReference type="SAM" id="MobiDB-lite"/>
    </source>
</evidence>
<feature type="compositionally biased region" description="Basic and acidic residues" evidence="2">
    <location>
        <begin position="1536"/>
        <end position="1553"/>
    </location>
</feature>
<feature type="region of interest" description="Disordered" evidence="2">
    <location>
        <begin position="1534"/>
        <end position="1553"/>
    </location>
</feature>
<feature type="region of interest" description="Disordered" evidence="2">
    <location>
        <begin position="3269"/>
        <end position="3395"/>
    </location>
</feature>
<feature type="compositionally biased region" description="Polar residues" evidence="2">
    <location>
        <begin position="2228"/>
        <end position="2240"/>
    </location>
</feature>
<feature type="region of interest" description="Disordered" evidence="2">
    <location>
        <begin position="732"/>
        <end position="773"/>
    </location>
</feature>
<feature type="compositionally biased region" description="Basic and acidic residues" evidence="2">
    <location>
        <begin position="2964"/>
        <end position="2983"/>
    </location>
</feature>
<feature type="region of interest" description="Disordered" evidence="2">
    <location>
        <begin position="3119"/>
        <end position="3159"/>
    </location>
</feature>
<feature type="region of interest" description="Disordered" evidence="2">
    <location>
        <begin position="2489"/>
        <end position="2511"/>
    </location>
</feature>
<feature type="compositionally biased region" description="Basic and acidic residues" evidence="2">
    <location>
        <begin position="3431"/>
        <end position="3447"/>
    </location>
</feature>
<feature type="region of interest" description="Disordered" evidence="2">
    <location>
        <begin position="2962"/>
        <end position="3003"/>
    </location>
</feature>
<protein>
    <submittedName>
        <fullName evidence="4">Uncharacterized protein</fullName>
    </submittedName>
</protein>
<feature type="compositionally biased region" description="Polar residues" evidence="2">
    <location>
        <begin position="740"/>
        <end position="751"/>
    </location>
</feature>
<feature type="region of interest" description="Disordered" evidence="2">
    <location>
        <begin position="3588"/>
        <end position="3607"/>
    </location>
</feature>
<feature type="compositionally biased region" description="Polar residues" evidence="2">
    <location>
        <begin position="3062"/>
        <end position="3081"/>
    </location>
</feature>
<feature type="compositionally biased region" description="Basic and acidic residues" evidence="2">
    <location>
        <begin position="3299"/>
        <end position="3359"/>
    </location>
</feature>
<feature type="compositionally biased region" description="Polar residues" evidence="2">
    <location>
        <begin position="408"/>
        <end position="426"/>
    </location>
</feature>
<evidence type="ECO:0000256" key="1">
    <source>
        <dbReference type="SAM" id="Coils"/>
    </source>
</evidence>
<organism evidence="3 4">
    <name type="scientific">Panagrolaimus davidi</name>
    <dbReference type="NCBI Taxonomy" id="227884"/>
    <lineage>
        <taxon>Eukaryota</taxon>
        <taxon>Metazoa</taxon>
        <taxon>Ecdysozoa</taxon>
        <taxon>Nematoda</taxon>
        <taxon>Chromadorea</taxon>
        <taxon>Rhabditida</taxon>
        <taxon>Tylenchina</taxon>
        <taxon>Panagrolaimomorpha</taxon>
        <taxon>Panagrolaimoidea</taxon>
        <taxon>Panagrolaimidae</taxon>
        <taxon>Panagrolaimus</taxon>
    </lineage>
</organism>
<feature type="region of interest" description="Disordered" evidence="2">
    <location>
        <begin position="862"/>
        <end position="893"/>
    </location>
</feature>
<keyword evidence="1" id="KW-0175">Coiled coil</keyword>
<keyword evidence="3" id="KW-1185">Reference proteome</keyword>
<feature type="region of interest" description="Disordered" evidence="2">
    <location>
        <begin position="3431"/>
        <end position="3458"/>
    </location>
</feature>
<feature type="compositionally biased region" description="Basic and acidic residues" evidence="2">
    <location>
        <begin position="801"/>
        <end position="813"/>
    </location>
</feature>
<feature type="region of interest" description="Disordered" evidence="2">
    <location>
        <begin position="2220"/>
        <end position="2241"/>
    </location>
</feature>
<feature type="region of interest" description="Disordered" evidence="2">
    <location>
        <begin position="2895"/>
        <end position="2923"/>
    </location>
</feature>
<feature type="compositionally biased region" description="Polar residues" evidence="2">
    <location>
        <begin position="507"/>
        <end position="524"/>
    </location>
</feature>
<feature type="compositionally biased region" description="Basic and acidic residues" evidence="2">
    <location>
        <begin position="879"/>
        <end position="891"/>
    </location>
</feature>
<feature type="region of interest" description="Disordered" evidence="2">
    <location>
        <begin position="3498"/>
        <end position="3528"/>
    </location>
</feature>
<feature type="compositionally biased region" description="Polar residues" evidence="2">
    <location>
        <begin position="434"/>
        <end position="444"/>
    </location>
</feature>
<feature type="region of interest" description="Disordered" evidence="2">
    <location>
        <begin position="3025"/>
        <end position="3081"/>
    </location>
</feature>
<feature type="region of interest" description="Disordered" evidence="2">
    <location>
        <begin position="499"/>
        <end position="526"/>
    </location>
</feature>
<name>A0A914R0I4_9BILA</name>
<feature type="compositionally biased region" description="Basic and acidic residues" evidence="2">
    <location>
        <begin position="3125"/>
        <end position="3134"/>
    </location>
</feature>
<feature type="compositionally biased region" description="Low complexity" evidence="2">
    <location>
        <begin position="3510"/>
        <end position="3523"/>
    </location>
</feature>
<feature type="region of interest" description="Disordered" evidence="2">
    <location>
        <begin position="2160"/>
        <end position="2180"/>
    </location>
</feature>
<feature type="compositionally biased region" description="Low complexity" evidence="2">
    <location>
        <begin position="3135"/>
        <end position="3148"/>
    </location>
</feature>
<sequence>MITDVILTRKPKLITNSIQEFAVMYPMEQKFTNSINLKAAGSSFIQAFEDINLKNSHESDSIAIAENLLEHGKFETVESTERMVQMTKEFEKQQKEASESKIERVFKSPSQTDISESVWECTEENYNVVQEEERSVETDLWVSRHLCGIEDITERSEISQSEDENTIDFASEFSLASSTGQAESFQRDAAASQAQRNFEIAEEAIVTAIKNKEITPEELEAILKAANREQSVGRFIEPRETTMITDVILKRLSKPCGIAESESTLQQQSRIFGSLDALEATNMSSDQGFYITNNAEKNLRANSVAAVSNLEGISGDFKAISQYDETTSGIFTAKNPNESVDIVRKSASESHISANTKQSVEENTNLIQQQTLADNNLHTTKEIQQQTSASEKSDFKHATEVTANVTTAMNSTNESEGTANINVGSSTKDETERSLSINDQNSSHEITKSQSDMKIDRTLREHRREKSEGCFVEQNEVTMITDVILKRISKPVSAIESETTFDEQNKVKSSLQTSASKSEGSQDGFTIKKKDEIANVSQTTKEINQASATGSFQVFTLTTADVSNSITSEKSTEESTSVLKSSSQTQMALTVNETQEDTRNLIQQQQSLFETSAATEKEILTSSKVTEQKVTKVSSEDKTGTDVTFDSKEAKEDISPTKMFESSEETRLRIAETSSEHYVKRSDSNSSVDKIVKDSNRESSVGRFIEQEETNMITDVILKRISKPVSAIESETTFDEQNKLKSSLQTSASKSEGSRDGFTIKNREASENVSQVATTKNEAKVECNFKVQNESVTSLHTSLEASDKESKQEETVKRGEINQISSVVHTCQEETRNSIENHEIVENNKNSSKKSITDQLEQIQSSINESSEVSAKQKTQPEASEKQRQSAETTEKQLSINQKDITAYLQQSESAYNVAQKVKDSNRESSVGRFIEQEETNMITDVILKRISKPVSAIESETAFDEKNKLKSSLQISASKSEGLQDGFSIKKKDEIANVSQTNKEINQQSAAASFKAVSSASVDLTTDLSSKNKEVEVSSIMKSASQTEGDSKMTETKEEIRNLIEQHSFIDTFAQTKSEISTEMKMLEEKNTAAASEARVSTNINLAESAKDKSASHMEALKSNGSVDKDFNIEEKTAESKLQRKDSNSSVDKTIKDFNRESSVGRFIEQEETNMITDVILKRVSKPVSAIESETTFDGQNELKSSLQISASKSEGLQDGYTISKHDEIANVSQITKEANQQSATGNFKVYHSSSTEMQTTFSRETSQENKNATLKCANEIALISNAKSSTKKSQTIQAELSRKGQNETMETVAKDKRREKSVGNFIEQSEETMITDVILKRIPRSNSFAEGMTTAECRNSLQESYNANAATQEKLAEGFGISKREESVSTTASQNISEIAEVKGFFKAASIERSDASSAATEKIKHLTKQSESYTETSMTETMESSLQYSEALQREDSETLWNVTKSSNRLVKEKSEESIESESLAMSDITTQRQSDTARMENLKKILDSSTINEVLNSDDDERGLTLDELQQTFGIREGERGSKTRRSRESGEAEMRALVRSMTPETRQSFDAEPLTESVTMSSGFFSMSKKEDSQKVMKSYSEMDVYSRLRESSQETSNLFQSFDMSLAEEKTKIEIPHHLLEEEKRVYAASGNEQTYLDKDISYQQQENLIHGLAKSKSFDATALALAEKSMTGSFVRSDSVGATDSRQNAPRTLEASANLLEFQSETMITDVILKRIPRGLHSAESDVSFSHPQKLTGSLGTLASQNFKTNEGFSAMKPPLIASTTSINSIPNTESATGFFKVVKSESGNISTSFVSSDKSESTKAVMKSQSLSAVDKNVTETSDEVKNLIEQESLYENEMNTKAHIQREVKAGEEKAFIDIVTDTNITLKSDKQDINEKTNVLSHAKPPKLSEAAKGAFSIAVKETDNILERKDSEGAVDKTIKDFNRESSVGRFIEQEETNMITDVILKRISKPVSAIESETTFDEQNKLKSSLQISASKSEGLQDGFSIKKKDEIAIVQSTSNVKNQSSAAASFKAVSSASVDLTTNLSSKNKEVEVSSIIKSASQTEVGSKMIETKEEMRNLIEQHSLIDTFAQTKSEISTEMKMLEEKSATASSEANVSTNINLAESAKDKSGVHMEALKSSGSVDKVFSIKETSSEHRLKRSDSNSSVDKTIKDTRREGSVGRFIEQEETNMITDVILKRISKPVSAIESETTFDEQNKLKSSLQTSASKSEGLQDGFAITNREASENVTQVAKDIIRANIAGNFTAVSTETSEATANLTSKPVEHTIETTQPTINRTDSTPNIKAASFEHETVESNIVAPMQKGDFQSVQNAARNEIISAKMSQSTEENKDFATMLISEDEKQNIETIQKIGEQNHAIAQMKAAGDEQKEIQAVLSSKMNDESIQSIQKSPSRSDVSAQIKAAGDAKQSLNTAFMTSDNAEKAHGIVKSDNTVDVSAQLKAATDGKSIIDTILSSKDQNQRIEGIQKSSSQTDVSVKMKAAGDENKQIATSFSSSEEQEKTQGVMKSASQAEIAAKLKESQETMRNLIEQHDIIETDLATVRQVRESPRSSQEKTFKASSEEAAAINTDILKGAESKTISISRSDSFTEKMSKSLKASKDESIEKDIEMQQKGVVAPETSLSHIIGLTEKTSLISEAPKEVETMMAMEMKLAEEYGNVQSTVMHGNAATISAKTPESQETMRNLIEQHSIYDSDRAIATALPEQTHSKFERTFSDENTSISSNFSSVPPSISTSLTQPEPIISSHEQGFDIDEITSDVDLMHTNLDKTSSSIFASSLHDKASSTFLQQSHETSNNDVVLMRVPKPLSESQFESTIAEGRKTEESLATRATTEEEAGNGYFVEKKVDNDQRTEILSKEVLNESTNAQMKAAGDEKKGIETSFTSTDEQEKTQGVLKSASQAEIEAKLKESQETMRNLIEQHQIVDTDLATIQQVRESQRSSQERSMKAPSDEQKQIDTSLEGKPQEQGAYAIRKSPSQTDIAAKVKAAGNEISKIDTTLKSKEGQQAAQNTLKTSHTSDAAATMKSAGDEKQDSSTTLSAKSETENASAVQKASNQAEIAAKLKESQETMRNLIEQHEIVDTDLGTVSKFQDTTRSSQERSMKAASEETQQTETSITSTEHSGKTESSQKTTNEANIAANLVAAGNEKKDISTAFVSSDEQQTTRGVLKTASQTDVNAQMKAAGDEKKGIETSFMSSEEQEKTQGVLKSASQAEIAAKLKESQETMRNLIEQHDIIETDLSTVRQVRESPRSSQERSMKAASDTTTSVETQLKHDESSDKKETTMKDSRSEEQKLTTSASKEEESKTGFNLERKGQKDLKTDATTKTKSEEETSANLKAAGDEKKGIETSFTSTDEQEKTQGVLKSASQAEIAARLKESQETMRNLIEQHQIVDTDLSTIQKVRESQRSSEERFMKAASEEQQDITTSIMSADKKQDINIVQKDINESAANANLKAAGDEKQLTESALEMKAKQENAETTQKSSAKSDASAQMKAAGDEKRGIETSFMSSEEQEKTQGVLKSASQAEIEAKLKESQETMRNLIEQHQIVDTDLTTVSKFQDATRSSQERTLKAASEEKANISETLTQKSHDESATFAQADTVKSDAQRQFEIDNQKIINELSQKEASELFQKTLTETQKDQTSGKFIEAPEKPLGDVIVKRTTKNLEKGESEMTATAIGFKPQNSVEDRSSVIVESALAVNQQTHSQTQSHLIEKKISEEEIMQKNENVETMKEERIQRHQVVEEEEMEQERITIIEKSEAPKVMPAKNIAQEVINLQEATQMQEISTQIYESASNLETKTASEETRTTATVTPEIPQQRPTVQQTKAETFKEENIELKSVTGEWRTILNELEFDIIEAERAHEEVSLRSHAASESAVDNVYNIRKREASESQDYNYPIKVNEEQNQRFGVAVAELTDAFIKSGITEEFHKKLDEIPKESGTSITFIESSDESMDAGILLVQMPMGKKSARVDHIVDVSATLVQTLKTQAVSDVETFKTVEWSGYSSDASTDFILKQKNKAEAHLKARASRVENIDAGGMLLHTPSSSSVERKLVQANQASGGTLPLVETSADGVDILSSWTTVFRDLEAHIDLAKTLNLYSRLTTVESSEQYTSYDEAWTAGEQSAHTTVTLPILIKEFVTKTFGIANAQEVETRLSKSSDTKDSAEKRHLIARSDSGSLICQPSGDVKFSAQINLHQIDAMKTPKVAETIVPSSITISAGELIAEAADSDQTTINTQLTKGAEMERVDKMIISSRTIPIEIYECEESGDEKAKLAVDLQGRGISKEEFAKTLFIPRTTEGPKLETDEFEEDDALLYAQLTSNETRFMDSNLDVTIPRTIEPSSLKTKAATDEKMTINEQWNIQEPKEATEKRFKVPFEGSPAFAKMLEMTEKTTQVGYVYEKEQQSKTIEKTEKDSNFGGLFTLETKAASREDKNIAMNLSRRQDVEQIKKKLVQRSLSELSFRTLESIHENMTTSYSFNRSPSVENIGHQKTCANVYPALKQKMIESRDEKE</sequence>
<feature type="compositionally biased region" description="Basic and acidic residues" evidence="2">
    <location>
        <begin position="2161"/>
        <end position="2171"/>
    </location>
</feature>
<dbReference type="Proteomes" id="UP000887578">
    <property type="component" value="Unplaced"/>
</dbReference>
<reference evidence="4" key="1">
    <citation type="submission" date="2022-11" db="UniProtKB">
        <authorList>
            <consortium name="WormBaseParasite"/>
        </authorList>
    </citation>
    <scope>IDENTIFICATION</scope>
</reference>